<feature type="region of interest" description="Disordered" evidence="1">
    <location>
        <begin position="50"/>
        <end position="88"/>
    </location>
</feature>
<dbReference type="EMBL" id="ML977361">
    <property type="protein sequence ID" value="KAF2106542.1"/>
    <property type="molecule type" value="Genomic_DNA"/>
</dbReference>
<dbReference type="Proteomes" id="UP000799770">
    <property type="component" value="Unassembled WGS sequence"/>
</dbReference>
<protein>
    <submittedName>
        <fullName evidence="3">Uncharacterized protein</fullName>
    </submittedName>
</protein>
<feature type="region of interest" description="Disordered" evidence="1">
    <location>
        <begin position="211"/>
        <end position="266"/>
    </location>
</feature>
<feature type="transmembrane region" description="Helical" evidence="2">
    <location>
        <begin position="183"/>
        <end position="207"/>
    </location>
</feature>
<keyword evidence="2" id="KW-1133">Transmembrane helix</keyword>
<gene>
    <name evidence="3" type="ORF">BDV96DRAFT_607235</name>
</gene>
<organism evidence="3 4">
    <name type="scientific">Lophiotrema nucula</name>
    <dbReference type="NCBI Taxonomy" id="690887"/>
    <lineage>
        <taxon>Eukaryota</taxon>
        <taxon>Fungi</taxon>
        <taxon>Dikarya</taxon>
        <taxon>Ascomycota</taxon>
        <taxon>Pezizomycotina</taxon>
        <taxon>Dothideomycetes</taxon>
        <taxon>Pleosporomycetidae</taxon>
        <taxon>Pleosporales</taxon>
        <taxon>Lophiotremataceae</taxon>
        <taxon>Lophiotrema</taxon>
    </lineage>
</organism>
<feature type="transmembrane region" description="Helical" evidence="2">
    <location>
        <begin position="101"/>
        <end position="119"/>
    </location>
</feature>
<keyword evidence="4" id="KW-1185">Reference proteome</keyword>
<keyword evidence="2" id="KW-0472">Membrane</keyword>
<evidence type="ECO:0000313" key="4">
    <source>
        <dbReference type="Proteomes" id="UP000799770"/>
    </source>
</evidence>
<name>A0A6A5YH18_9PLEO</name>
<keyword evidence="2" id="KW-0812">Transmembrane</keyword>
<dbReference type="AlphaFoldDB" id="A0A6A5YH18"/>
<evidence type="ECO:0000256" key="2">
    <source>
        <dbReference type="SAM" id="Phobius"/>
    </source>
</evidence>
<reference evidence="3" key="1">
    <citation type="journal article" date="2020" name="Stud. Mycol.">
        <title>101 Dothideomycetes genomes: a test case for predicting lifestyles and emergence of pathogens.</title>
        <authorList>
            <person name="Haridas S."/>
            <person name="Albert R."/>
            <person name="Binder M."/>
            <person name="Bloem J."/>
            <person name="Labutti K."/>
            <person name="Salamov A."/>
            <person name="Andreopoulos B."/>
            <person name="Baker S."/>
            <person name="Barry K."/>
            <person name="Bills G."/>
            <person name="Bluhm B."/>
            <person name="Cannon C."/>
            <person name="Castanera R."/>
            <person name="Culley D."/>
            <person name="Daum C."/>
            <person name="Ezra D."/>
            <person name="Gonzalez J."/>
            <person name="Henrissat B."/>
            <person name="Kuo A."/>
            <person name="Liang C."/>
            <person name="Lipzen A."/>
            <person name="Lutzoni F."/>
            <person name="Magnuson J."/>
            <person name="Mondo S."/>
            <person name="Nolan M."/>
            <person name="Ohm R."/>
            <person name="Pangilinan J."/>
            <person name="Park H.-J."/>
            <person name="Ramirez L."/>
            <person name="Alfaro M."/>
            <person name="Sun H."/>
            <person name="Tritt A."/>
            <person name="Yoshinaga Y."/>
            <person name="Zwiers L.-H."/>
            <person name="Turgeon B."/>
            <person name="Goodwin S."/>
            <person name="Spatafora J."/>
            <person name="Crous P."/>
            <person name="Grigoriev I."/>
        </authorList>
    </citation>
    <scope>NUCLEOTIDE SEQUENCE</scope>
    <source>
        <strain evidence="3">CBS 627.86</strain>
    </source>
</reference>
<sequence>MAPSILAKREWKAVSCHFDPNFSAIAILTTIVIIVLTITIEIVANAPFPESKKEEPTTPLPESATQNEADAEPEAPKPPPPAPQIVLPEANKPPRVRALRTIWATMLIIPICIAFGLRIDNAVNTIYYGKCNNMTINPSWTLIAIFNIVPFACACTAWLRTVVDCILVRWNKSIAYWVWPPLFPLYWVIFPLIFLWAMLEFGAYGLMGKKSPRGKNKVEEVEMQDQEQDEESRALVDNVDGLREDDDETVYEAQSPKESKFDDDMV</sequence>
<evidence type="ECO:0000256" key="1">
    <source>
        <dbReference type="SAM" id="MobiDB-lite"/>
    </source>
</evidence>
<feature type="transmembrane region" description="Helical" evidence="2">
    <location>
        <begin position="21"/>
        <end position="44"/>
    </location>
</feature>
<proteinExistence type="predicted"/>
<feature type="compositionally biased region" description="Basic and acidic residues" evidence="1">
    <location>
        <begin position="255"/>
        <end position="266"/>
    </location>
</feature>
<accession>A0A6A5YH18</accession>
<feature type="compositionally biased region" description="Acidic residues" evidence="1">
    <location>
        <begin position="221"/>
        <end position="230"/>
    </location>
</feature>
<evidence type="ECO:0000313" key="3">
    <source>
        <dbReference type="EMBL" id="KAF2106542.1"/>
    </source>
</evidence>
<dbReference type="OrthoDB" id="3800531at2759"/>
<feature type="transmembrane region" description="Helical" evidence="2">
    <location>
        <begin position="140"/>
        <end position="163"/>
    </location>
</feature>